<dbReference type="Gene3D" id="3.40.250.10">
    <property type="entry name" value="Rhodanese-like domain"/>
    <property type="match status" value="1"/>
</dbReference>
<comment type="caution">
    <text evidence="3">The sequence shown here is derived from an EMBL/GenBank/DDBJ whole genome shotgun (WGS) entry which is preliminary data.</text>
</comment>
<sequence length="108" mass="11403">MTTPENTPETTIDELDRHLASGGRVLDVRNPDEYADAHIPGATLIPLPELDQRLGDVPSDRPVHVVCQSGRSAQAVQQLIEADVDAVSVTGGTSGWSESGRPTETGSS</sequence>
<dbReference type="InterPro" id="IPR001763">
    <property type="entry name" value="Rhodanese-like_dom"/>
</dbReference>
<name>A0ABT5SXZ7_9PSEU</name>
<feature type="compositionally biased region" description="Polar residues" evidence="1">
    <location>
        <begin position="95"/>
        <end position="108"/>
    </location>
</feature>
<gene>
    <name evidence="3" type="ORF">PGB27_20560</name>
</gene>
<dbReference type="InterPro" id="IPR001307">
    <property type="entry name" value="Thiosulphate_STrfase_CS"/>
</dbReference>
<dbReference type="PANTHER" id="PTHR43031">
    <property type="entry name" value="FAD-DEPENDENT OXIDOREDUCTASE"/>
    <property type="match status" value="1"/>
</dbReference>
<evidence type="ECO:0000313" key="4">
    <source>
        <dbReference type="Proteomes" id="UP001300763"/>
    </source>
</evidence>
<reference evidence="3 4" key="1">
    <citation type="submission" date="2023-02" db="EMBL/GenBank/DDBJ databases">
        <title>Genome sequencing required for Actinomycetospora new species description.</title>
        <authorList>
            <person name="Saimee Y."/>
            <person name="Duangmal K."/>
        </authorList>
    </citation>
    <scope>NUCLEOTIDE SEQUENCE [LARGE SCALE GENOMIC DNA]</scope>
    <source>
        <strain evidence="3 4">DW7H6</strain>
    </source>
</reference>
<feature type="domain" description="Rhodanese" evidence="2">
    <location>
        <begin position="19"/>
        <end position="105"/>
    </location>
</feature>
<dbReference type="PANTHER" id="PTHR43031:SF1">
    <property type="entry name" value="PYRIDINE NUCLEOTIDE-DISULPHIDE OXIDOREDUCTASE"/>
    <property type="match status" value="1"/>
</dbReference>
<dbReference type="EMBL" id="JAQZAO010000009">
    <property type="protein sequence ID" value="MDD7967739.1"/>
    <property type="molecule type" value="Genomic_DNA"/>
</dbReference>
<proteinExistence type="predicted"/>
<feature type="region of interest" description="Disordered" evidence="1">
    <location>
        <begin position="89"/>
        <end position="108"/>
    </location>
</feature>
<dbReference type="CDD" id="cd00158">
    <property type="entry name" value="RHOD"/>
    <property type="match status" value="1"/>
</dbReference>
<accession>A0ABT5SXZ7</accession>
<dbReference type="PROSITE" id="PS00380">
    <property type="entry name" value="RHODANESE_1"/>
    <property type="match status" value="1"/>
</dbReference>
<dbReference type="Pfam" id="PF00581">
    <property type="entry name" value="Rhodanese"/>
    <property type="match status" value="1"/>
</dbReference>
<dbReference type="PROSITE" id="PS50206">
    <property type="entry name" value="RHODANESE_3"/>
    <property type="match status" value="1"/>
</dbReference>
<evidence type="ECO:0000313" key="3">
    <source>
        <dbReference type="EMBL" id="MDD7967739.1"/>
    </source>
</evidence>
<dbReference type="InterPro" id="IPR050229">
    <property type="entry name" value="GlpE_sulfurtransferase"/>
</dbReference>
<dbReference type="Proteomes" id="UP001300763">
    <property type="component" value="Unassembled WGS sequence"/>
</dbReference>
<keyword evidence="4" id="KW-1185">Reference proteome</keyword>
<dbReference type="RefSeq" id="WP_274202264.1">
    <property type="nucleotide sequence ID" value="NZ_JAQZAO010000009.1"/>
</dbReference>
<evidence type="ECO:0000256" key="1">
    <source>
        <dbReference type="SAM" id="MobiDB-lite"/>
    </source>
</evidence>
<dbReference type="InterPro" id="IPR036873">
    <property type="entry name" value="Rhodanese-like_dom_sf"/>
</dbReference>
<dbReference type="SMART" id="SM00450">
    <property type="entry name" value="RHOD"/>
    <property type="match status" value="1"/>
</dbReference>
<evidence type="ECO:0000259" key="2">
    <source>
        <dbReference type="PROSITE" id="PS50206"/>
    </source>
</evidence>
<dbReference type="SUPFAM" id="SSF52821">
    <property type="entry name" value="Rhodanese/Cell cycle control phosphatase"/>
    <property type="match status" value="1"/>
</dbReference>
<protein>
    <submittedName>
        <fullName evidence="3">Rhodanese-like domain-containing protein</fullName>
    </submittedName>
</protein>
<organism evidence="3 4">
    <name type="scientific">Actinomycetospora lemnae</name>
    <dbReference type="NCBI Taxonomy" id="3019891"/>
    <lineage>
        <taxon>Bacteria</taxon>
        <taxon>Bacillati</taxon>
        <taxon>Actinomycetota</taxon>
        <taxon>Actinomycetes</taxon>
        <taxon>Pseudonocardiales</taxon>
        <taxon>Pseudonocardiaceae</taxon>
        <taxon>Actinomycetospora</taxon>
    </lineage>
</organism>